<evidence type="ECO:0000313" key="3">
    <source>
        <dbReference type="Proteomes" id="UP000629371"/>
    </source>
</evidence>
<feature type="domain" description="DUF397" evidence="1">
    <location>
        <begin position="13"/>
        <end position="66"/>
    </location>
</feature>
<evidence type="ECO:0000259" key="1">
    <source>
        <dbReference type="Pfam" id="PF04149"/>
    </source>
</evidence>
<dbReference type="Pfam" id="PF04149">
    <property type="entry name" value="DUF397"/>
    <property type="match status" value="1"/>
</dbReference>
<dbReference type="Proteomes" id="UP000629371">
    <property type="component" value="Unassembled WGS sequence"/>
</dbReference>
<organism evidence="2 3">
    <name type="scientific">Streptomyces siderophoricus</name>
    <dbReference type="NCBI Taxonomy" id="2802281"/>
    <lineage>
        <taxon>Bacteria</taxon>
        <taxon>Bacillati</taxon>
        <taxon>Actinomycetota</taxon>
        <taxon>Actinomycetes</taxon>
        <taxon>Kitasatosporales</taxon>
        <taxon>Streptomycetaceae</taxon>
        <taxon>Streptomyces</taxon>
    </lineage>
</organism>
<dbReference type="InterPro" id="IPR007278">
    <property type="entry name" value="DUF397"/>
</dbReference>
<dbReference type="EMBL" id="JAERRI010000027">
    <property type="protein sequence ID" value="MBL1094292.1"/>
    <property type="molecule type" value="Genomic_DNA"/>
</dbReference>
<evidence type="ECO:0000313" key="2">
    <source>
        <dbReference type="EMBL" id="MBL1094292.1"/>
    </source>
</evidence>
<sequence>MTSAAAPHTSYDLTWFKSSYSASEGGDCIEVAASTPTTIHVRDSKNPAGPMLTLSVDAWQEFVAAVVD</sequence>
<accession>A0ABS1N2J9</accession>
<name>A0ABS1N2J9_9ACTN</name>
<gene>
    <name evidence="2" type="ORF">JK360_34110</name>
</gene>
<dbReference type="RefSeq" id="WP_201810784.1">
    <property type="nucleotide sequence ID" value="NZ_JAERRI010000027.1"/>
</dbReference>
<reference evidence="2 3" key="1">
    <citation type="submission" date="2021-01" db="EMBL/GenBank/DDBJ databases">
        <title>WGS of actinomycetes isolated from Thailand.</title>
        <authorList>
            <person name="Thawai C."/>
        </authorList>
    </citation>
    <scope>NUCLEOTIDE SEQUENCE [LARGE SCALE GENOMIC DNA]</scope>
    <source>
        <strain evidence="2 3">CH9-7</strain>
    </source>
</reference>
<protein>
    <submittedName>
        <fullName evidence="2">DUF397 domain-containing protein</fullName>
    </submittedName>
</protein>
<proteinExistence type="predicted"/>
<comment type="caution">
    <text evidence="2">The sequence shown here is derived from an EMBL/GenBank/DDBJ whole genome shotgun (WGS) entry which is preliminary data.</text>
</comment>
<keyword evidence="3" id="KW-1185">Reference proteome</keyword>